<feature type="transmembrane region" description="Helical" evidence="1">
    <location>
        <begin position="12"/>
        <end position="29"/>
    </location>
</feature>
<keyword evidence="1" id="KW-0472">Membrane</keyword>
<dbReference type="EMBL" id="GGEC01024780">
    <property type="protein sequence ID" value="MBX05264.1"/>
    <property type="molecule type" value="Transcribed_RNA"/>
</dbReference>
<reference evidence="2" key="1">
    <citation type="submission" date="2018-02" db="EMBL/GenBank/DDBJ databases">
        <title>Rhizophora mucronata_Transcriptome.</title>
        <authorList>
            <person name="Meera S.P."/>
            <person name="Sreeshan A."/>
            <person name="Augustine A."/>
        </authorList>
    </citation>
    <scope>NUCLEOTIDE SEQUENCE</scope>
    <source>
        <tissue evidence="2">Leaf</tissue>
    </source>
</reference>
<protein>
    <submittedName>
        <fullName evidence="2">Uncharacterized protein</fullName>
    </submittedName>
</protein>
<evidence type="ECO:0000256" key="1">
    <source>
        <dbReference type="SAM" id="Phobius"/>
    </source>
</evidence>
<accession>A0A2P2KHS0</accession>
<name>A0A2P2KHS0_RHIMU</name>
<keyword evidence="1" id="KW-0812">Transmembrane</keyword>
<dbReference type="AlphaFoldDB" id="A0A2P2KHS0"/>
<sequence>MTNEVGNALFSMAGKLGVPVGFMCMKVCIHMQTTRKLK</sequence>
<keyword evidence="1" id="KW-1133">Transmembrane helix</keyword>
<organism evidence="2">
    <name type="scientific">Rhizophora mucronata</name>
    <name type="common">Asiatic mangrove</name>
    <dbReference type="NCBI Taxonomy" id="61149"/>
    <lineage>
        <taxon>Eukaryota</taxon>
        <taxon>Viridiplantae</taxon>
        <taxon>Streptophyta</taxon>
        <taxon>Embryophyta</taxon>
        <taxon>Tracheophyta</taxon>
        <taxon>Spermatophyta</taxon>
        <taxon>Magnoliopsida</taxon>
        <taxon>eudicotyledons</taxon>
        <taxon>Gunneridae</taxon>
        <taxon>Pentapetalae</taxon>
        <taxon>rosids</taxon>
        <taxon>fabids</taxon>
        <taxon>Malpighiales</taxon>
        <taxon>Rhizophoraceae</taxon>
        <taxon>Rhizophora</taxon>
    </lineage>
</organism>
<proteinExistence type="predicted"/>
<evidence type="ECO:0000313" key="2">
    <source>
        <dbReference type="EMBL" id="MBX05264.1"/>
    </source>
</evidence>